<dbReference type="EMBL" id="UESZ01000003">
    <property type="protein sequence ID" value="SSA59121.1"/>
    <property type="molecule type" value="Genomic_DNA"/>
</dbReference>
<reference evidence="4" key="2">
    <citation type="submission" date="2016-10" db="EMBL/GenBank/DDBJ databases">
        <authorList>
            <person name="Varghese N."/>
            <person name="Submissions S."/>
        </authorList>
    </citation>
    <scope>NUCLEOTIDE SEQUENCE [LARGE SCALE GENOMIC DNA]</scope>
    <source>
        <strain evidence="4">DSM 22951</strain>
    </source>
</reference>
<gene>
    <name evidence="2" type="ORF">SAMN04489750_3884</name>
    <name evidence="3" type="ORF">SAMN04489750_3936</name>
</gene>
<protein>
    <submittedName>
        <fullName evidence="2">Uncharacterized protein</fullName>
    </submittedName>
</protein>
<reference evidence="2" key="1">
    <citation type="submission" date="2016-10" db="EMBL/GenBank/DDBJ databases">
        <authorList>
            <person name="Cai Z."/>
        </authorList>
    </citation>
    <scope>NUCLEOTIDE SEQUENCE [LARGE SCALE GENOMIC DNA]</scope>
    <source>
        <strain evidence="2">DSM 22951</strain>
    </source>
</reference>
<dbReference type="RefSeq" id="WP_109689441.1">
    <property type="nucleotide sequence ID" value="NZ_QGDN01000003.1"/>
</dbReference>
<evidence type="ECO:0000313" key="4">
    <source>
        <dbReference type="Proteomes" id="UP000250028"/>
    </source>
</evidence>
<proteinExistence type="predicted"/>
<sequence length="91" mass="9884">MSEFNAEAVENAARVMNDKRLESVRSLVDARQRLTDAQTADQAAYAAARKAGWTPEQLAELGISEPTKPARARSRRSRRGTGEAPAVTADN</sequence>
<dbReference type="EMBL" id="UESZ01000003">
    <property type="protein sequence ID" value="SSA59070.1"/>
    <property type="molecule type" value="Genomic_DNA"/>
</dbReference>
<accession>A0A2Y9BPJ4</accession>
<evidence type="ECO:0000256" key="1">
    <source>
        <dbReference type="SAM" id="MobiDB-lite"/>
    </source>
</evidence>
<evidence type="ECO:0000313" key="3">
    <source>
        <dbReference type="EMBL" id="SSA59121.1"/>
    </source>
</evidence>
<evidence type="ECO:0000313" key="2">
    <source>
        <dbReference type="EMBL" id="SSA59070.1"/>
    </source>
</evidence>
<dbReference type="AlphaFoldDB" id="A0A2Y9BPJ4"/>
<feature type="compositionally biased region" description="Basic residues" evidence="1">
    <location>
        <begin position="70"/>
        <end position="79"/>
    </location>
</feature>
<organism evidence="2 4">
    <name type="scientific">Branchiibius hedensis</name>
    <dbReference type="NCBI Taxonomy" id="672460"/>
    <lineage>
        <taxon>Bacteria</taxon>
        <taxon>Bacillati</taxon>
        <taxon>Actinomycetota</taxon>
        <taxon>Actinomycetes</taxon>
        <taxon>Micrococcales</taxon>
        <taxon>Dermacoccaceae</taxon>
        <taxon>Branchiibius</taxon>
    </lineage>
</organism>
<feature type="region of interest" description="Disordered" evidence="1">
    <location>
        <begin position="55"/>
        <end position="91"/>
    </location>
</feature>
<keyword evidence="4" id="KW-1185">Reference proteome</keyword>
<dbReference type="Proteomes" id="UP000250028">
    <property type="component" value="Unassembled WGS sequence"/>
</dbReference>
<name>A0A2Y9BPJ4_9MICO</name>